<evidence type="ECO:0000256" key="6">
    <source>
        <dbReference type="ARBA" id="ARBA00022763"/>
    </source>
</evidence>
<dbReference type="RefSeq" id="WP_168922845.1">
    <property type="nucleotide sequence ID" value="NZ_CP051461.1"/>
</dbReference>
<evidence type="ECO:0000256" key="7">
    <source>
        <dbReference type="ARBA" id="ARBA00023204"/>
    </source>
</evidence>
<dbReference type="Pfam" id="PF02870">
    <property type="entry name" value="Methyltransf_1N"/>
    <property type="match status" value="1"/>
</dbReference>
<keyword evidence="4 9" id="KW-0489">Methyltransferase</keyword>
<keyword evidence="13" id="KW-1185">Reference proteome</keyword>
<feature type="domain" description="Methylguanine DNA methyltransferase ribonuclease-like" evidence="11">
    <location>
        <begin position="10"/>
        <end position="81"/>
    </location>
</feature>
<feature type="domain" description="Methylated-DNA-[protein]-cysteine S-methyltransferase DNA binding" evidence="10">
    <location>
        <begin position="87"/>
        <end position="166"/>
    </location>
</feature>
<evidence type="ECO:0000259" key="10">
    <source>
        <dbReference type="Pfam" id="PF01035"/>
    </source>
</evidence>
<name>A0A6H2HBV4_9BURK</name>
<comment type="miscellaneous">
    <text evidence="9">This enzyme catalyzes only one turnover and therefore is not strictly catalytic. According to one definition, an enzyme is a biocatalyst that acts repeatedly and over many reaction cycles.</text>
</comment>
<dbReference type="InterPro" id="IPR036388">
    <property type="entry name" value="WH-like_DNA-bd_sf"/>
</dbReference>
<keyword evidence="5 9" id="KW-0808">Transferase</keyword>
<dbReference type="Pfam" id="PF01035">
    <property type="entry name" value="DNA_binding_1"/>
    <property type="match status" value="1"/>
</dbReference>
<evidence type="ECO:0000256" key="8">
    <source>
        <dbReference type="ARBA" id="ARBA00049348"/>
    </source>
</evidence>
<organism evidence="12 13">
    <name type="scientific">Polaromonas vacuolata</name>
    <dbReference type="NCBI Taxonomy" id="37448"/>
    <lineage>
        <taxon>Bacteria</taxon>
        <taxon>Pseudomonadati</taxon>
        <taxon>Pseudomonadota</taxon>
        <taxon>Betaproteobacteria</taxon>
        <taxon>Burkholderiales</taxon>
        <taxon>Comamonadaceae</taxon>
        <taxon>Polaromonas</taxon>
    </lineage>
</organism>
<dbReference type="PANTHER" id="PTHR10815:SF5">
    <property type="entry name" value="METHYLATED-DNA--PROTEIN-CYSTEINE METHYLTRANSFERASE"/>
    <property type="match status" value="1"/>
</dbReference>
<proteinExistence type="inferred from homology"/>
<protein>
    <recommendedName>
        <fullName evidence="9">Methylated-DNA--protein-cysteine methyltransferase</fullName>
        <ecNumber evidence="9">2.1.1.63</ecNumber>
    </recommendedName>
    <alternativeName>
        <fullName evidence="9">6-O-methylguanine-DNA methyltransferase</fullName>
        <shortName evidence="9">MGMT</shortName>
    </alternativeName>
    <alternativeName>
        <fullName evidence="9">O-6-methylguanine-DNA-alkyltransferase</fullName>
    </alternativeName>
</protein>
<keyword evidence="6 9" id="KW-0227">DNA damage</keyword>
<dbReference type="GO" id="GO:0005737">
    <property type="term" value="C:cytoplasm"/>
    <property type="evidence" value="ECO:0007669"/>
    <property type="project" value="UniProtKB-SubCell"/>
</dbReference>
<evidence type="ECO:0000256" key="1">
    <source>
        <dbReference type="ARBA" id="ARBA00001286"/>
    </source>
</evidence>
<dbReference type="HAMAP" id="MF_00772">
    <property type="entry name" value="OGT"/>
    <property type="match status" value="1"/>
</dbReference>
<dbReference type="InterPro" id="IPR014048">
    <property type="entry name" value="MethylDNA_cys_MeTrfase_DNA-bd"/>
</dbReference>
<dbReference type="GO" id="GO:0003908">
    <property type="term" value="F:methylated-DNA-[protein]-cysteine S-methyltransferase activity"/>
    <property type="evidence" value="ECO:0007669"/>
    <property type="project" value="UniProtKB-UniRule"/>
</dbReference>
<evidence type="ECO:0000256" key="9">
    <source>
        <dbReference type="HAMAP-Rule" id="MF_00772"/>
    </source>
</evidence>
<dbReference type="InterPro" id="IPR036631">
    <property type="entry name" value="MGMT_N_sf"/>
</dbReference>
<dbReference type="InterPro" id="IPR001497">
    <property type="entry name" value="MethylDNA_cys_MeTrfase_AS"/>
</dbReference>
<evidence type="ECO:0000313" key="13">
    <source>
        <dbReference type="Proteomes" id="UP000502041"/>
    </source>
</evidence>
<comment type="similarity">
    <text evidence="2 9">Belongs to the MGMT family.</text>
</comment>
<dbReference type="Proteomes" id="UP000502041">
    <property type="component" value="Chromosome"/>
</dbReference>
<dbReference type="InterPro" id="IPR008332">
    <property type="entry name" value="MethylG_MeTrfase_N"/>
</dbReference>
<dbReference type="EMBL" id="CP051461">
    <property type="protein sequence ID" value="QJC57310.1"/>
    <property type="molecule type" value="Genomic_DNA"/>
</dbReference>
<dbReference type="AlphaFoldDB" id="A0A6H2HBV4"/>
<dbReference type="Gene3D" id="3.30.160.70">
    <property type="entry name" value="Methylated DNA-protein cysteine methyltransferase domain"/>
    <property type="match status" value="1"/>
</dbReference>
<dbReference type="EC" id="2.1.1.63" evidence="9"/>
<evidence type="ECO:0000259" key="11">
    <source>
        <dbReference type="Pfam" id="PF02870"/>
    </source>
</evidence>
<comment type="function">
    <text evidence="9">Involved in the cellular defense against the biological effects of O6-methylguanine (O6-MeG) and O4-methylthymine (O4-MeT) in DNA. Repairs the methylated nucleobase in DNA by stoichiometrically transferring the methyl group to a cysteine residue in the enzyme. This is a suicide reaction: the enzyme is irreversibly inactivated.</text>
</comment>
<dbReference type="GO" id="GO:0006307">
    <property type="term" value="P:DNA alkylation repair"/>
    <property type="evidence" value="ECO:0007669"/>
    <property type="project" value="UniProtKB-UniRule"/>
</dbReference>
<keyword evidence="7 9" id="KW-0234">DNA repair</keyword>
<dbReference type="Gene3D" id="1.10.10.10">
    <property type="entry name" value="Winged helix-like DNA-binding domain superfamily/Winged helix DNA-binding domain"/>
    <property type="match status" value="1"/>
</dbReference>
<gene>
    <name evidence="12" type="primary">ogt</name>
    <name evidence="12" type="ORF">HC248_02631</name>
</gene>
<feature type="active site" description="Nucleophile; methyl group acceptor" evidence="9">
    <location>
        <position position="137"/>
    </location>
</feature>
<dbReference type="InterPro" id="IPR036217">
    <property type="entry name" value="MethylDNA_cys_MeTrfase_DNAb"/>
</dbReference>
<dbReference type="SUPFAM" id="SSF53155">
    <property type="entry name" value="Methylated DNA-protein cysteine methyltransferase domain"/>
    <property type="match status" value="1"/>
</dbReference>
<dbReference type="FunFam" id="1.10.10.10:FF:000214">
    <property type="entry name" value="Methylated-DNA--protein-cysteine methyltransferase"/>
    <property type="match status" value="1"/>
</dbReference>
<reference evidence="12 13" key="1">
    <citation type="submission" date="2020-04" db="EMBL/GenBank/DDBJ databases">
        <title>Complete genome of a Psychrophilic, Marine, Gas Vacuolate Bacterium Polaromonas vacuolata KCTC 22033T.</title>
        <authorList>
            <person name="Hwang K."/>
            <person name="Kim K.M."/>
        </authorList>
    </citation>
    <scope>NUCLEOTIDE SEQUENCE [LARGE SCALE GENOMIC DNA]</scope>
    <source>
        <strain evidence="12 13">KCTC 22033</strain>
    </source>
</reference>
<dbReference type="KEGG" id="pvac:HC248_02631"/>
<dbReference type="InterPro" id="IPR023546">
    <property type="entry name" value="MGMT"/>
</dbReference>
<comment type="catalytic activity">
    <reaction evidence="1 9">
        <text>a 4-O-methyl-thymidine in DNA + L-cysteinyl-[protein] = a thymidine in DNA + S-methyl-L-cysteinyl-[protein]</text>
        <dbReference type="Rhea" id="RHEA:53428"/>
        <dbReference type="Rhea" id="RHEA-COMP:10131"/>
        <dbReference type="Rhea" id="RHEA-COMP:10132"/>
        <dbReference type="Rhea" id="RHEA-COMP:13555"/>
        <dbReference type="Rhea" id="RHEA-COMP:13556"/>
        <dbReference type="ChEBI" id="CHEBI:29950"/>
        <dbReference type="ChEBI" id="CHEBI:82612"/>
        <dbReference type="ChEBI" id="CHEBI:137386"/>
        <dbReference type="ChEBI" id="CHEBI:137387"/>
        <dbReference type="EC" id="2.1.1.63"/>
    </reaction>
</comment>
<dbReference type="CDD" id="cd06445">
    <property type="entry name" value="ATase"/>
    <property type="match status" value="1"/>
</dbReference>
<comment type="catalytic activity">
    <reaction evidence="8 9">
        <text>a 6-O-methyl-2'-deoxyguanosine in DNA + L-cysteinyl-[protein] = S-methyl-L-cysteinyl-[protein] + a 2'-deoxyguanosine in DNA</text>
        <dbReference type="Rhea" id="RHEA:24000"/>
        <dbReference type="Rhea" id="RHEA-COMP:10131"/>
        <dbReference type="Rhea" id="RHEA-COMP:10132"/>
        <dbReference type="Rhea" id="RHEA-COMP:11367"/>
        <dbReference type="Rhea" id="RHEA-COMP:11368"/>
        <dbReference type="ChEBI" id="CHEBI:29950"/>
        <dbReference type="ChEBI" id="CHEBI:82612"/>
        <dbReference type="ChEBI" id="CHEBI:85445"/>
        <dbReference type="ChEBI" id="CHEBI:85448"/>
        <dbReference type="EC" id="2.1.1.63"/>
    </reaction>
</comment>
<dbReference type="PANTHER" id="PTHR10815">
    <property type="entry name" value="METHYLATED-DNA--PROTEIN-CYSTEINE METHYLTRANSFERASE"/>
    <property type="match status" value="1"/>
</dbReference>
<accession>A0A6H2HBV4</accession>
<dbReference type="PROSITE" id="PS00374">
    <property type="entry name" value="MGMT"/>
    <property type="match status" value="1"/>
</dbReference>
<sequence length="176" mass="19101">MLFDPTMVQSDYRSPLGRIILAATDSGLAGLWFDDQRHLPSKTVADKWPEQPKHALLHQAKAELDEYFAGQRRQFSLPLDLRSGTLFQQSVWRALLSIEPGQTSSYDAISAITGRPTAFRACGAAIGRNPVSIIVPCHRVIGANGSLTGYAGGLARKTALLRLEGAACVEPQESLI</sequence>
<evidence type="ECO:0000256" key="5">
    <source>
        <dbReference type="ARBA" id="ARBA00022679"/>
    </source>
</evidence>
<comment type="subcellular location">
    <subcellularLocation>
        <location evidence="9">Cytoplasm</location>
    </subcellularLocation>
</comment>
<keyword evidence="3 9" id="KW-0963">Cytoplasm</keyword>
<dbReference type="SUPFAM" id="SSF46767">
    <property type="entry name" value="Methylated DNA-protein cysteine methyltransferase, C-terminal domain"/>
    <property type="match status" value="1"/>
</dbReference>
<evidence type="ECO:0000256" key="2">
    <source>
        <dbReference type="ARBA" id="ARBA00008711"/>
    </source>
</evidence>
<evidence type="ECO:0000313" key="12">
    <source>
        <dbReference type="EMBL" id="QJC57310.1"/>
    </source>
</evidence>
<evidence type="ECO:0000256" key="4">
    <source>
        <dbReference type="ARBA" id="ARBA00022603"/>
    </source>
</evidence>
<dbReference type="GO" id="GO:0032259">
    <property type="term" value="P:methylation"/>
    <property type="evidence" value="ECO:0007669"/>
    <property type="project" value="UniProtKB-KW"/>
</dbReference>
<dbReference type="NCBIfam" id="TIGR00589">
    <property type="entry name" value="ogt"/>
    <property type="match status" value="1"/>
</dbReference>
<evidence type="ECO:0000256" key="3">
    <source>
        <dbReference type="ARBA" id="ARBA00022490"/>
    </source>
</evidence>